<dbReference type="RefSeq" id="XP_027073242.1">
    <property type="nucleotide sequence ID" value="XM_027217441.2"/>
</dbReference>
<keyword evidence="9" id="KW-1185">Reference proteome</keyword>
<organism evidence="9 10">
    <name type="scientific">Coffea arabica</name>
    <name type="common">Arabian coffee</name>
    <dbReference type="NCBI Taxonomy" id="13443"/>
    <lineage>
        <taxon>Eukaryota</taxon>
        <taxon>Viridiplantae</taxon>
        <taxon>Streptophyta</taxon>
        <taxon>Embryophyta</taxon>
        <taxon>Tracheophyta</taxon>
        <taxon>Spermatophyta</taxon>
        <taxon>Magnoliopsida</taxon>
        <taxon>eudicotyledons</taxon>
        <taxon>Gunneridae</taxon>
        <taxon>Pentapetalae</taxon>
        <taxon>asterids</taxon>
        <taxon>lamiids</taxon>
        <taxon>Gentianales</taxon>
        <taxon>Rubiaceae</taxon>
        <taxon>Ixoroideae</taxon>
        <taxon>Gardenieae complex</taxon>
        <taxon>Bertiereae - Coffeeae clade</taxon>
        <taxon>Coffeeae</taxon>
        <taxon>Coffea</taxon>
    </lineage>
</organism>
<feature type="transmembrane region" description="Helical" evidence="7">
    <location>
        <begin position="82"/>
        <end position="102"/>
    </location>
</feature>
<dbReference type="GO" id="GO:0046839">
    <property type="term" value="P:phospholipid dephosphorylation"/>
    <property type="evidence" value="ECO:0007669"/>
    <property type="project" value="TreeGrafter"/>
</dbReference>
<comment type="similarity">
    <text evidence="2">Belongs to the PA-phosphatase related phosphoesterase family.</text>
</comment>
<evidence type="ECO:0000256" key="2">
    <source>
        <dbReference type="ARBA" id="ARBA00008816"/>
    </source>
</evidence>
<dbReference type="InterPro" id="IPR043216">
    <property type="entry name" value="PAP-like"/>
</dbReference>
<dbReference type="Gene3D" id="1.20.144.10">
    <property type="entry name" value="Phosphatidic acid phosphatase type 2/haloperoxidase"/>
    <property type="match status" value="1"/>
</dbReference>
<evidence type="ECO:0000256" key="1">
    <source>
        <dbReference type="ARBA" id="ARBA00004141"/>
    </source>
</evidence>
<dbReference type="SUPFAM" id="SSF48317">
    <property type="entry name" value="Acid phosphatase/Vanadium-dependent haloperoxidase"/>
    <property type="match status" value="1"/>
</dbReference>
<name>A0A6P6T5I7_COFAR</name>
<keyword evidence="5 7" id="KW-0472">Membrane</keyword>
<accession>A0A6P6T5I7</accession>
<evidence type="ECO:0000256" key="4">
    <source>
        <dbReference type="ARBA" id="ARBA00022989"/>
    </source>
</evidence>
<proteinExistence type="inferred from homology"/>
<keyword evidence="4 7" id="KW-1133">Transmembrane helix</keyword>
<feature type="compositionally biased region" description="Low complexity" evidence="6">
    <location>
        <begin position="279"/>
        <end position="290"/>
    </location>
</feature>
<reference evidence="10" key="2">
    <citation type="submission" date="2025-08" db="UniProtKB">
        <authorList>
            <consortium name="RefSeq"/>
        </authorList>
    </citation>
    <scope>IDENTIFICATION</scope>
    <source>
        <tissue evidence="10">Leaves</tissue>
    </source>
</reference>
<comment type="subcellular location">
    <subcellularLocation>
        <location evidence="1">Membrane</location>
        <topology evidence="1">Multi-pass membrane protein</topology>
    </subcellularLocation>
</comment>
<dbReference type="PANTHER" id="PTHR10165:SF203">
    <property type="entry name" value="LIPID PHOSPHATE PHOSPHATASE 3, CHLOROPLASTIC-RELATED"/>
    <property type="match status" value="1"/>
</dbReference>
<dbReference type="InterPro" id="IPR036938">
    <property type="entry name" value="PAP2/HPO_sf"/>
</dbReference>
<protein>
    <submittedName>
        <fullName evidence="10">Lipid phosphate phosphatase 3, chloroplastic isoform X5</fullName>
    </submittedName>
</protein>
<evidence type="ECO:0000256" key="7">
    <source>
        <dbReference type="SAM" id="Phobius"/>
    </source>
</evidence>
<dbReference type="GO" id="GO:0008195">
    <property type="term" value="F:phosphatidate phosphatase activity"/>
    <property type="evidence" value="ECO:0007669"/>
    <property type="project" value="TreeGrafter"/>
</dbReference>
<dbReference type="Pfam" id="PF01569">
    <property type="entry name" value="PAP2"/>
    <property type="match status" value="1"/>
</dbReference>
<dbReference type="Proteomes" id="UP001652660">
    <property type="component" value="Chromosome 7c"/>
</dbReference>
<keyword evidence="3 7" id="KW-0812">Transmembrane</keyword>
<dbReference type="GO" id="GO:0006644">
    <property type="term" value="P:phospholipid metabolic process"/>
    <property type="evidence" value="ECO:0007669"/>
    <property type="project" value="InterPro"/>
</dbReference>
<feature type="transmembrane region" description="Helical" evidence="7">
    <location>
        <begin position="122"/>
        <end position="143"/>
    </location>
</feature>
<dbReference type="GeneID" id="113697843"/>
<evidence type="ECO:0000256" key="3">
    <source>
        <dbReference type="ARBA" id="ARBA00022692"/>
    </source>
</evidence>
<feature type="domain" description="Phosphatidic acid phosphatase type 2/haloperoxidase" evidence="8">
    <location>
        <begin position="156"/>
        <end position="239"/>
    </location>
</feature>
<evidence type="ECO:0000256" key="6">
    <source>
        <dbReference type="SAM" id="MobiDB-lite"/>
    </source>
</evidence>
<gene>
    <name evidence="10" type="primary">LOC113697843</name>
</gene>
<dbReference type="PANTHER" id="PTHR10165">
    <property type="entry name" value="LIPID PHOSPHATE PHOSPHATASE"/>
    <property type="match status" value="1"/>
</dbReference>
<evidence type="ECO:0000313" key="9">
    <source>
        <dbReference type="Proteomes" id="UP001652660"/>
    </source>
</evidence>
<evidence type="ECO:0000259" key="8">
    <source>
        <dbReference type="Pfam" id="PF01569"/>
    </source>
</evidence>
<sequence length="308" mass="35528">MGLWDLRSLLCVDNCRAVFHTQGILRPEWGNFPFRGDWFSHLYQPLIRYQNHQQSRMREAQLGAHTVRTHGVTLARKHMHDWLILMLLAAIVVILNVINPFYRYVGKDMMADLKYPMKENTVPVWAVPVYAILLPMVVFLLFYLRRPDVYDLHHAILGLLFSVLITGVITDAIKDAVGRPRPDFFWRCFPDGKDVYDQWGNVECHGQKHILKDGRKSFPSGHTSCLIVAMFCYLQFFPPPYHVDGWGTYAYFRVQEEIHASMQPTDALNAEAQDENHQNESNNASMEMSSTVDPGTAVEDLESGRRET</sequence>
<evidence type="ECO:0000313" key="10">
    <source>
        <dbReference type="RefSeq" id="XP_027073242.1"/>
    </source>
</evidence>
<reference evidence="9" key="1">
    <citation type="journal article" date="2025" name="Foods">
        <title>Unveiling the Microbial Signatures of Arabica Coffee Cherries: Insights into Ripeness Specific Diversity, Functional Traits, and Implications for Quality and Safety.</title>
        <authorList>
            <consortium name="RefSeq"/>
            <person name="Tenea G.N."/>
            <person name="Cifuentes V."/>
            <person name="Reyes P."/>
            <person name="Cevallos-Vallejos M."/>
        </authorList>
    </citation>
    <scope>NUCLEOTIDE SEQUENCE [LARGE SCALE GENOMIC DNA]</scope>
</reference>
<feature type="transmembrane region" description="Helical" evidence="7">
    <location>
        <begin position="155"/>
        <end position="173"/>
    </location>
</feature>
<feature type="region of interest" description="Disordered" evidence="6">
    <location>
        <begin position="270"/>
        <end position="308"/>
    </location>
</feature>
<dbReference type="GO" id="GO:0016020">
    <property type="term" value="C:membrane"/>
    <property type="evidence" value="ECO:0007669"/>
    <property type="project" value="UniProtKB-SubCell"/>
</dbReference>
<dbReference type="InterPro" id="IPR000326">
    <property type="entry name" value="PAP2/HPO"/>
</dbReference>
<dbReference type="AlphaFoldDB" id="A0A6P6T5I7"/>
<evidence type="ECO:0000256" key="5">
    <source>
        <dbReference type="ARBA" id="ARBA00023136"/>
    </source>
</evidence>